<dbReference type="Proteomes" id="UP001448614">
    <property type="component" value="Unassembled WGS sequence"/>
</dbReference>
<organism evidence="3 4">
    <name type="scientific">Paenarthrobacter nicotinovorans</name>
    <name type="common">Arthrobacter nicotinovorans</name>
    <dbReference type="NCBI Taxonomy" id="29320"/>
    <lineage>
        <taxon>Bacteria</taxon>
        <taxon>Bacillati</taxon>
        <taxon>Actinomycetota</taxon>
        <taxon>Actinomycetes</taxon>
        <taxon>Micrococcales</taxon>
        <taxon>Micrococcaceae</taxon>
        <taxon>Paenarthrobacter</taxon>
    </lineage>
</organism>
<comment type="caution">
    <text evidence="3">The sequence shown here is derived from an EMBL/GenBank/DDBJ whole genome shotgun (WGS) entry which is preliminary data.</text>
</comment>
<name>A0ABV0GPB5_PAENI</name>
<keyword evidence="4" id="KW-1185">Reference proteome</keyword>
<evidence type="ECO:0000313" key="3">
    <source>
        <dbReference type="EMBL" id="MEO3940395.1"/>
    </source>
</evidence>
<dbReference type="CDD" id="cd06462">
    <property type="entry name" value="Peptidase_S24_S26"/>
    <property type="match status" value="1"/>
</dbReference>
<dbReference type="InterPro" id="IPR001733">
    <property type="entry name" value="Peptidase_S26B"/>
</dbReference>
<sequence length="174" mass="18260">MSGRRFRSRLRETLLNLAAVGGAVCILAVVCALLFNITLVMFKTGSMSPAIPAGSLAVVRQIPAADIGIGDVVTVDRPGKLPITHRVQSVEPAEGAARTITMKGDANTEADPAPYVVEKVRLVIWSAPGLAHPLAAAANPVVLGATTVAVSALVTWVLWPRSTRRRRTGQHVAG</sequence>
<accession>A0ABV0GPB5</accession>
<evidence type="ECO:0000313" key="4">
    <source>
        <dbReference type="Proteomes" id="UP001448614"/>
    </source>
</evidence>
<proteinExistence type="predicted"/>
<dbReference type="EC" id="3.4.21.89" evidence="1"/>
<feature type="transmembrane region" description="Helical" evidence="2">
    <location>
        <begin position="14"/>
        <end position="42"/>
    </location>
</feature>
<dbReference type="RefSeq" id="WP_347781964.1">
    <property type="nucleotide sequence ID" value="NZ_JBBMFV010000004.1"/>
</dbReference>
<dbReference type="NCBIfam" id="TIGR02228">
    <property type="entry name" value="sigpep_I_arch"/>
    <property type="match status" value="1"/>
</dbReference>
<feature type="transmembrane region" description="Helical" evidence="2">
    <location>
        <begin position="137"/>
        <end position="159"/>
    </location>
</feature>
<keyword evidence="2" id="KW-0812">Transmembrane</keyword>
<gene>
    <name evidence="3" type="ORF">V3C41_04860</name>
</gene>
<evidence type="ECO:0000256" key="2">
    <source>
        <dbReference type="SAM" id="Phobius"/>
    </source>
</evidence>
<keyword evidence="2" id="KW-1133">Transmembrane helix</keyword>
<protein>
    <recommendedName>
        <fullName evidence="1">Signal peptidase I</fullName>
        <ecNumber evidence="1">3.4.21.89</ecNumber>
    </recommendedName>
</protein>
<dbReference type="GO" id="GO:0009003">
    <property type="term" value="F:signal peptidase activity"/>
    <property type="evidence" value="ECO:0007669"/>
    <property type="project" value="UniProtKB-EC"/>
</dbReference>
<keyword evidence="3" id="KW-0378">Hydrolase</keyword>
<dbReference type="EMBL" id="JBBMFV010000004">
    <property type="protein sequence ID" value="MEO3940395.1"/>
    <property type="molecule type" value="Genomic_DNA"/>
</dbReference>
<keyword evidence="2" id="KW-0472">Membrane</keyword>
<reference evidence="3 4" key="1">
    <citation type="journal article" date="2024" name="Appl. Microbiol. Biotechnol.">
        <title>Biosynthetic gene clusters with biotechnological applications in novel Antarctic isolates from Actinomycetota.</title>
        <authorList>
            <person name="Bruna P."/>
            <person name="Nunez-Montero K."/>
            <person name="Contreras M.J."/>
            <person name="Leal K."/>
            <person name="Garcia M."/>
            <person name="Abanto M."/>
            <person name="Barrientos L."/>
        </authorList>
    </citation>
    <scope>NUCLEOTIDE SEQUENCE [LARGE SCALE GENOMIC DNA]</scope>
    <source>
        <strain evidence="3 4">Se16.17</strain>
    </source>
</reference>
<evidence type="ECO:0000256" key="1">
    <source>
        <dbReference type="NCBIfam" id="TIGR02228"/>
    </source>
</evidence>